<dbReference type="Gene3D" id="3.40.630.30">
    <property type="match status" value="1"/>
</dbReference>
<organism evidence="4 5">
    <name type="scientific">Sediminibacterium ginsengisoli</name>
    <dbReference type="NCBI Taxonomy" id="413434"/>
    <lineage>
        <taxon>Bacteria</taxon>
        <taxon>Pseudomonadati</taxon>
        <taxon>Bacteroidota</taxon>
        <taxon>Chitinophagia</taxon>
        <taxon>Chitinophagales</taxon>
        <taxon>Chitinophagaceae</taxon>
        <taxon>Sediminibacterium</taxon>
    </lineage>
</organism>
<dbReference type="AlphaFoldDB" id="A0A1T4ML79"/>
<dbReference type="Pfam" id="PF13508">
    <property type="entry name" value="Acetyltransf_7"/>
    <property type="match status" value="1"/>
</dbReference>
<feature type="domain" description="N-acetyltransferase" evidence="3">
    <location>
        <begin position="1"/>
        <end position="141"/>
    </location>
</feature>
<dbReference type="PROSITE" id="PS51186">
    <property type="entry name" value="GNAT"/>
    <property type="match status" value="1"/>
</dbReference>
<dbReference type="SUPFAM" id="SSF55729">
    <property type="entry name" value="Acyl-CoA N-acyltransferases (Nat)"/>
    <property type="match status" value="1"/>
</dbReference>
<dbReference type="RefSeq" id="WP_078830891.1">
    <property type="nucleotide sequence ID" value="NZ_FUWH01000003.1"/>
</dbReference>
<dbReference type="EMBL" id="FUWH01000003">
    <property type="protein sequence ID" value="SJZ67508.1"/>
    <property type="molecule type" value="Genomic_DNA"/>
</dbReference>
<reference evidence="4 5" key="1">
    <citation type="submission" date="2017-02" db="EMBL/GenBank/DDBJ databases">
        <authorList>
            <person name="Peterson S.W."/>
        </authorList>
    </citation>
    <scope>NUCLEOTIDE SEQUENCE [LARGE SCALE GENOMIC DNA]</scope>
    <source>
        <strain evidence="4 5">DSM 22335</strain>
    </source>
</reference>
<keyword evidence="1 4" id="KW-0808">Transferase</keyword>
<protein>
    <submittedName>
        <fullName evidence="4">Putative acetyltransferase</fullName>
    </submittedName>
</protein>
<keyword evidence="2" id="KW-0012">Acyltransferase</keyword>
<gene>
    <name evidence="4" type="ORF">SAMN04488132_103426</name>
</gene>
<proteinExistence type="predicted"/>
<name>A0A1T4ML79_9BACT</name>
<dbReference type="PANTHER" id="PTHR43800">
    <property type="entry name" value="PEPTIDYL-LYSINE N-ACETYLTRANSFERASE YJAB"/>
    <property type="match status" value="1"/>
</dbReference>
<dbReference type="Proteomes" id="UP000190888">
    <property type="component" value="Unassembled WGS sequence"/>
</dbReference>
<evidence type="ECO:0000256" key="2">
    <source>
        <dbReference type="ARBA" id="ARBA00023315"/>
    </source>
</evidence>
<dbReference type="STRING" id="413434.SAMN04488132_103426"/>
<evidence type="ECO:0000256" key="1">
    <source>
        <dbReference type="ARBA" id="ARBA00022679"/>
    </source>
</evidence>
<keyword evidence="5" id="KW-1185">Reference proteome</keyword>
<accession>A0A1T4ML79</accession>
<evidence type="ECO:0000259" key="3">
    <source>
        <dbReference type="PROSITE" id="PS51186"/>
    </source>
</evidence>
<dbReference type="PANTHER" id="PTHR43800:SF1">
    <property type="entry name" value="PEPTIDYL-LYSINE N-ACETYLTRANSFERASE YJAB"/>
    <property type="match status" value="1"/>
</dbReference>
<dbReference type="CDD" id="cd04301">
    <property type="entry name" value="NAT_SF"/>
    <property type="match status" value="1"/>
</dbReference>
<sequence length="148" mass="17040">MDILRYQADYHNELVQLWEASVLATHHFLEKKDFEAIREMVRSMDFTALDVYCGFLGNRMAGFIGISGTMIEMLFMHPEMIGKGYGKTLLQFSIEKGAKEVEVNEQNQPAFCFYKNMGFEVRNRQELDHSGMPYPLLKLVYKEPGAGV</sequence>
<dbReference type="GO" id="GO:0016747">
    <property type="term" value="F:acyltransferase activity, transferring groups other than amino-acyl groups"/>
    <property type="evidence" value="ECO:0007669"/>
    <property type="project" value="InterPro"/>
</dbReference>
<dbReference type="InterPro" id="IPR000182">
    <property type="entry name" value="GNAT_dom"/>
</dbReference>
<evidence type="ECO:0000313" key="4">
    <source>
        <dbReference type="EMBL" id="SJZ67508.1"/>
    </source>
</evidence>
<evidence type="ECO:0000313" key="5">
    <source>
        <dbReference type="Proteomes" id="UP000190888"/>
    </source>
</evidence>
<dbReference type="OrthoDB" id="9789605at2"/>
<dbReference type="InterPro" id="IPR016181">
    <property type="entry name" value="Acyl_CoA_acyltransferase"/>
</dbReference>